<proteinExistence type="predicted"/>
<dbReference type="EMBL" id="CAJFCJ010000005">
    <property type="protein sequence ID" value="CAD5115114.1"/>
    <property type="molecule type" value="Genomic_DNA"/>
</dbReference>
<organism evidence="5 6">
    <name type="scientific">Dimorphilus gyrociliatus</name>
    <dbReference type="NCBI Taxonomy" id="2664684"/>
    <lineage>
        <taxon>Eukaryota</taxon>
        <taxon>Metazoa</taxon>
        <taxon>Spiralia</taxon>
        <taxon>Lophotrochozoa</taxon>
        <taxon>Annelida</taxon>
        <taxon>Polychaeta</taxon>
        <taxon>Polychaeta incertae sedis</taxon>
        <taxon>Dinophilidae</taxon>
        <taxon>Dimorphilus</taxon>
    </lineage>
</organism>
<dbReference type="AlphaFoldDB" id="A0A7I8VI42"/>
<evidence type="ECO:0000256" key="2">
    <source>
        <dbReference type="SAM" id="MobiDB-lite"/>
    </source>
</evidence>
<evidence type="ECO:0000313" key="6">
    <source>
        <dbReference type="Proteomes" id="UP000549394"/>
    </source>
</evidence>
<dbReference type="InterPro" id="IPR055471">
    <property type="entry name" value="DUF7043"/>
</dbReference>
<evidence type="ECO:0000259" key="4">
    <source>
        <dbReference type="PROSITE" id="PS51670"/>
    </source>
</evidence>
<evidence type="ECO:0000256" key="3">
    <source>
        <dbReference type="SAM" id="SignalP"/>
    </source>
</evidence>
<dbReference type="Proteomes" id="UP000549394">
    <property type="component" value="Unassembled WGS sequence"/>
</dbReference>
<feature type="chain" id="PRO_5029569855" evidence="3">
    <location>
        <begin position="22"/>
        <end position="714"/>
    </location>
</feature>
<keyword evidence="6" id="KW-1185">Reference proteome</keyword>
<comment type="caution">
    <text evidence="5">The sequence shown here is derived from an EMBL/GenBank/DDBJ whole genome shotgun (WGS) entry which is preliminary data.</text>
</comment>
<keyword evidence="3" id="KW-0732">Signal</keyword>
<feature type="region of interest" description="Disordered" evidence="2">
    <location>
        <begin position="642"/>
        <end position="689"/>
    </location>
</feature>
<protein>
    <submittedName>
        <fullName evidence="5">DgyrCDS4120</fullName>
    </submittedName>
</protein>
<dbReference type="SMART" id="SM00254">
    <property type="entry name" value="ShKT"/>
    <property type="match status" value="1"/>
</dbReference>
<feature type="domain" description="ShKT" evidence="4">
    <location>
        <begin position="315"/>
        <end position="350"/>
    </location>
</feature>
<evidence type="ECO:0000256" key="1">
    <source>
        <dbReference type="PROSITE-ProRule" id="PRU01005"/>
    </source>
</evidence>
<dbReference type="PROSITE" id="PS51670">
    <property type="entry name" value="SHKT"/>
    <property type="match status" value="1"/>
</dbReference>
<dbReference type="Pfam" id="PF23070">
    <property type="entry name" value="DUF7043"/>
    <property type="match status" value="1"/>
</dbReference>
<evidence type="ECO:0000313" key="5">
    <source>
        <dbReference type="EMBL" id="CAD5115114.1"/>
    </source>
</evidence>
<accession>A0A7I8VI42</accession>
<sequence>MTRISTFALLLCACIIRTTVSQDRACEFPNFLRAKNKMGNGRIWYSETTYLTNSVKYEKQKKITVGEATINIEMFTPCLTVSDDYDCHSQPVTHVTTWTCLGHSVLDNHYRIKIENEKQEKVFSCVKFIKRNDNVVQVYSAVPNTENFEKLCKEEALQRKDWPWISKDKDSWSECPLLGGFDFRSHWISKKLHHQELCRKVWRPSRLESECVMGEGMIFHFPQNTCNPFAKRGKHHRLYCWAHWSESGYIFIVLGQHHKHLPQYVMRLPTNTEMMSTFKAKLYFSPVALLDSVGQPPDKVTAIQLEMARSEVGNCYDEDPIGCKKFAAEGKCFSTEGNYKIYCQKSCNLCTPRGMPQGECAFSDKITKSLHWYLFENTWEDLITFKSAGDDRLGRLTQLNSRKLGTFTCKSVDKQYNSYEYATVSYYNNGCRPRYTCINFETTDDISLIKFRMSESSLLNLEIQKLCKYRDYPRVLRNNVVSKEYKILLSANYTTSMDCGIHGSMEATFSDKNNLQCEGHVSDWNKASCTVQPSLTVSYRRSRCEMSTAPHNDSLQFTVHLCRAFIYVKAYGHSILITQTPSDSQLYRCWIIFNYPERMNEKPWRNAVLLNRGQCGKATDFRQLEKKDVIFETRMSSDNVDTTCRTKNRNRYGKPTYGPNFIPRKSDNSPTNNRQARNGEHDRSSYSIRGSSTTPSICFHHLIIGSILCYLVKF</sequence>
<gene>
    <name evidence="5" type="ORF">DGYR_LOCUS3888</name>
</gene>
<comment type="caution">
    <text evidence="1">Lacks conserved residue(s) required for the propagation of feature annotation.</text>
</comment>
<dbReference type="InterPro" id="IPR003582">
    <property type="entry name" value="ShKT_dom"/>
</dbReference>
<dbReference type="OrthoDB" id="5947018at2759"/>
<reference evidence="5 6" key="1">
    <citation type="submission" date="2020-08" db="EMBL/GenBank/DDBJ databases">
        <authorList>
            <person name="Hejnol A."/>
        </authorList>
    </citation>
    <scope>NUCLEOTIDE SEQUENCE [LARGE SCALE GENOMIC DNA]</scope>
</reference>
<feature type="signal peptide" evidence="3">
    <location>
        <begin position="1"/>
        <end position="21"/>
    </location>
</feature>
<name>A0A7I8VI42_9ANNE</name>